<dbReference type="EMBL" id="JBHFFA010000007">
    <property type="protein sequence ID" value="KAL2613928.1"/>
    <property type="molecule type" value="Genomic_DNA"/>
</dbReference>
<dbReference type="Pfam" id="PF00067">
    <property type="entry name" value="p450"/>
    <property type="match status" value="1"/>
</dbReference>
<dbReference type="PANTHER" id="PTHR47944">
    <property type="entry name" value="CYTOCHROME P450 98A9"/>
    <property type="match status" value="1"/>
</dbReference>
<evidence type="ECO:0000256" key="2">
    <source>
        <dbReference type="ARBA" id="ARBA00022723"/>
    </source>
</evidence>
<comment type="caution">
    <text evidence="6">The sequence shown here is derived from an EMBL/GenBank/DDBJ whole genome shotgun (WGS) entry which is preliminary data.</text>
</comment>
<dbReference type="InterPro" id="IPR036396">
    <property type="entry name" value="Cyt_P450_sf"/>
</dbReference>
<accession>A0ABD1XY97</accession>
<comment type="cofactor">
    <cofactor evidence="5">
        <name>heme</name>
        <dbReference type="ChEBI" id="CHEBI:30413"/>
    </cofactor>
</comment>
<dbReference type="Gene3D" id="1.10.630.10">
    <property type="entry name" value="Cytochrome P450"/>
    <property type="match status" value="1"/>
</dbReference>
<keyword evidence="3" id="KW-0560">Oxidoreductase</keyword>
<protein>
    <recommendedName>
        <fullName evidence="8">Cytochrome P450</fullName>
    </recommendedName>
</protein>
<evidence type="ECO:0000256" key="4">
    <source>
        <dbReference type="ARBA" id="ARBA00023004"/>
    </source>
</evidence>
<dbReference type="PRINTS" id="PR00463">
    <property type="entry name" value="EP450I"/>
</dbReference>
<keyword evidence="5" id="KW-0349">Heme</keyword>
<evidence type="ECO:0000256" key="3">
    <source>
        <dbReference type="ARBA" id="ARBA00023002"/>
    </source>
</evidence>
<keyword evidence="7" id="KW-1185">Reference proteome</keyword>
<sequence length="147" mass="16271">MYPVTPLGLPHEAMEDTEVAGYGIPKGTRILVNLYGLGRDPASWADPNTVSPQRFTFDNPRDVRGRNFEILPFVSGRRMCPGMDMGLKRVEMTVAQVLQTCTLSLHPGVEVDVEEGRGITLPKAHPLRVLVTPRLQPELYTQSGESL</sequence>
<dbReference type="AlphaFoldDB" id="A0ABD1XY97"/>
<dbReference type="PANTHER" id="PTHR47944:SF4">
    <property type="entry name" value="OS09G0441700 PROTEIN"/>
    <property type="match status" value="1"/>
</dbReference>
<dbReference type="Proteomes" id="UP001605036">
    <property type="component" value="Unassembled WGS sequence"/>
</dbReference>
<reference evidence="6 7" key="1">
    <citation type="submission" date="2024-09" db="EMBL/GenBank/DDBJ databases">
        <title>Chromosome-scale assembly of Riccia fluitans.</title>
        <authorList>
            <person name="Paukszto L."/>
            <person name="Sawicki J."/>
            <person name="Karawczyk K."/>
            <person name="Piernik-Szablinska J."/>
            <person name="Szczecinska M."/>
            <person name="Mazdziarz M."/>
        </authorList>
    </citation>
    <scope>NUCLEOTIDE SEQUENCE [LARGE SCALE GENOMIC DNA]</scope>
    <source>
        <strain evidence="6">Rf_01</strain>
        <tissue evidence="6">Aerial parts of the thallus</tissue>
    </source>
</reference>
<dbReference type="InterPro" id="IPR002401">
    <property type="entry name" value="Cyt_P450_E_grp-I"/>
</dbReference>
<dbReference type="GO" id="GO:0046872">
    <property type="term" value="F:metal ion binding"/>
    <property type="evidence" value="ECO:0007669"/>
    <property type="project" value="UniProtKB-KW"/>
</dbReference>
<organism evidence="6 7">
    <name type="scientific">Riccia fluitans</name>
    <dbReference type="NCBI Taxonomy" id="41844"/>
    <lineage>
        <taxon>Eukaryota</taxon>
        <taxon>Viridiplantae</taxon>
        <taxon>Streptophyta</taxon>
        <taxon>Embryophyta</taxon>
        <taxon>Marchantiophyta</taxon>
        <taxon>Marchantiopsida</taxon>
        <taxon>Marchantiidae</taxon>
        <taxon>Marchantiales</taxon>
        <taxon>Ricciaceae</taxon>
        <taxon>Riccia</taxon>
    </lineage>
</organism>
<dbReference type="GO" id="GO:0016491">
    <property type="term" value="F:oxidoreductase activity"/>
    <property type="evidence" value="ECO:0007669"/>
    <property type="project" value="UniProtKB-KW"/>
</dbReference>
<evidence type="ECO:0000256" key="5">
    <source>
        <dbReference type="PIRSR" id="PIRSR602401-1"/>
    </source>
</evidence>
<evidence type="ECO:0000313" key="6">
    <source>
        <dbReference type="EMBL" id="KAL2613928.1"/>
    </source>
</evidence>
<evidence type="ECO:0000313" key="7">
    <source>
        <dbReference type="Proteomes" id="UP001605036"/>
    </source>
</evidence>
<keyword evidence="2 5" id="KW-0479">Metal-binding</keyword>
<keyword evidence="4 5" id="KW-0408">Iron</keyword>
<proteinExistence type="inferred from homology"/>
<name>A0ABD1XY97_9MARC</name>
<feature type="binding site" description="axial binding residue" evidence="5">
    <location>
        <position position="80"/>
    </location>
    <ligand>
        <name>heme</name>
        <dbReference type="ChEBI" id="CHEBI:30413"/>
    </ligand>
    <ligandPart>
        <name>Fe</name>
        <dbReference type="ChEBI" id="CHEBI:18248"/>
    </ligandPart>
</feature>
<dbReference type="InterPro" id="IPR001128">
    <property type="entry name" value="Cyt_P450"/>
</dbReference>
<comment type="similarity">
    <text evidence="1">Belongs to the cytochrome P450 family.</text>
</comment>
<dbReference type="SUPFAM" id="SSF48264">
    <property type="entry name" value="Cytochrome P450"/>
    <property type="match status" value="1"/>
</dbReference>
<dbReference type="GO" id="GO:0044550">
    <property type="term" value="P:secondary metabolite biosynthetic process"/>
    <property type="evidence" value="ECO:0007669"/>
    <property type="project" value="UniProtKB-ARBA"/>
</dbReference>
<evidence type="ECO:0008006" key="8">
    <source>
        <dbReference type="Google" id="ProtNLM"/>
    </source>
</evidence>
<evidence type="ECO:0000256" key="1">
    <source>
        <dbReference type="ARBA" id="ARBA00010617"/>
    </source>
</evidence>
<gene>
    <name evidence="6" type="ORF">R1flu_025620</name>
</gene>